<reference evidence="4 5" key="1">
    <citation type="journal article" date="2016" name="Nat. Commun.">
        <title>Thousands of microbial genomes shed light on interconnected biogeochemical processes in an aquifer system.</title>
        <authorList>
            <person name="Anantharaman K."/>
            <person name="Brown C.T."/>
            <person name="Hug L.A."/>
            <person name="Sharon I."/>
            <person name="Castelle C.J."/>
            <person name="Probst A.J."/>
            <person name="Thomas B.C."/>
            <person name="Singh A."/>
            <person name="Wilkins M.J."/>
            <person name="Karaoz U."/>
            <person name="Brodie E.L."/>
            <person name="Williams K.H."/>
            <person name="Hubbard S.S."/>
            <person name="Banfield J.F."/>
        </authorList>
    </citation>
    <scope>NUCLEOTIDE SEQUENCE [LARGE SCALE GENOMIC DNA]</scope>
</reference>
<name>A0A1F4YH55_9BACT</name>
<dbReference type="CDD" id="cd02440">
    <property type="entry name" value="AdoMet_MTases"/>
    <property type="match status" value="1"/>
</dbReference>
<sequence length="202" mass="22689">MGDVEVTKQAYAKIFQNYASRNSDLNEVVRRMLDRFISLLSGEKVLDVGCANGRESKYLFEHSLDVTGCDISEEFIQLARENCPGCEFVVSDMRMLGKGEKYDGLWVSASFLHVPKSDARATLEGFFELLNPGGVMYVSVMKGDFDGLRPNVALNWPERHFSDYGENEIEGLLEGAGFTVIENESVKTEWGSTFLHLFCKKS</sequence>
<dbReference type="EMBL" id="MEXH01000001">
    <property type="protein sequence ID" value="OGC93251.1"/>
    <property type="molecule type" value="Genomic_DNA"/>
</dbReference>
<evidence type="ECO:0000313" key="5">
    <source>
        <dbReference type="Proteomes" id="UP000178176"/>
    </source>
</evidence>
<protein>
    <recommendedName>
        <fullName evidence="3">Methyltransferase domain-containing protein</fullName>
    </recommendedName>
</protein>
<evidence type="ECO:0000313" key="4">
    <source>
        <dbReference type="EMBL" id="OGC93251.1"/>
    </source>
</evidence>
<evidence type="ECO:0000256" key="1">
    <source>
        <dbReference type="ARBA" id="ARBA00022603"/>
    </source>
</evidence>
<dbReference type="AlphaFoldDB" id="A0A1F4YH55"/>
<dbReference type="GO" id="GO:0008168">
    <property type="term" value="F:methyltransferase activity"/>
    <property type="evidence" value="ECO:0007669"/>
    <property type="project" value="UniProtKB-KW"/>
</dbReference>
<organism evidence="4 5">
    <name type="scientific">Candidatus Amesbacteria bacterium RIFCSPHIGHO2_01_FULL_48_32b</name>
    <dbReference type="NCBI Taxonomy" id="1797253"/>
    <lineage>
        <taxon>Bacteria</taxon>
        <taxon>Candidatus Amesiibacteriota</taxon>
    </lineage>
</organism>
<feature type="domain" description="Methyltransferase" evidence="3">
    <location>
        <begin position="45"/>
        <end position="134"/>
    </location>
</feature>
<evidence type="ECO:0000259" key="3">
    <source>
        <dbReference type="Pfam" id="PF13649"/>
    </source>
</evidence>
<gene>
    <name evidence="4" type="ORF">A2876_05115</name>
</gene>
<dbReference type="Pfam" id="PF13649">
    <property type="entry name" value="Methyltransf_25"/>
    <property type="match status" value="1"/>
</dbReference>
<dbReference type="InterPro" id="IPR029063">
    <property type="entry name" value="SAM-dependent_MTases_sf"/>
</dbReference>
<dbReference type="InterPro" id="IPR041698">
    <property type="entry name" value="Methyltransf_25"/>
</dbReference>
<dbReference type="PANTHER" id="PTHR43861:SF1">
    <property type="entry name" value="TRANS-ACONITATE 2-METHYLTRANSFERASE"/>
    <property type="match status" value="1"/>
</dbReference>
<evidence type="ECO:0000256" key="2">
    <source>
        <dbReference type="ARBA" id="ARBA00022679"/>
    </source>
</evidence>
<dbReference type="SUPFAM" id="SSF53335">
    <property type="entry name" value="S-adenosyl-L-methionine-dependent methyltransferases"/>
    <property type="match status" value="1"/>
</dbReference>
<accession>A0A1F4YH55</accession>
<keyword evidence="2" id="KW-0808">Transferase</keyword>
<dbReference type="GO" id="GO:0032259">
    <property type="term" value="P:methylation"/>
    <property type="evidence" value="ECO:0007669"/>
    <property type="project" value="UniProtKB-KW"/>
</dbReference>
<keyword evidence="1" id="KW-0489">Methyltransferase</keyword>
<dbReference type="Gene3D" id="3.40.50.150">
    <property type="entry name" value="Vaccinia Virus protein VP39"/>
    <property type="match status" value="1"/>
</dbReference>
<dbReference type="Proteomes" id="UP000178176">
    <property type="component" value="Unassembled WGS sequence"/>
</dbReference>
<comment type="caution">
    <text evidence="4">The sequence shown here is derived from an EMBL/GenBank/DDBJ whole genome shotgun (WGS) entry which is preliminary data.</text>
</comment>
<dbReference type="PANTHER" id="PTHR43861">
    <property type="entry name" value="TRANS-ACONITATE 2-METHYLTRANSFERASE-RELATED"/>
    <property type="match status" value="1"/>
</dbReference>
<proteinExistence type="predicted"/>